<proteinExistence type="predicted"/>
<keyword evidence="2" id="KW-1185">Reference proteome</keyword>
<evidence type="ECO:0000313" key="2">
    <source>
        <dbReference type="Proteomes" id="UP000799754"/>
    </source>
</evidence>
<name>A0ACB6S201_9PLEO</name>
<protein>
    <submittedName>
        <fullName evidence="1">Uncharacterized protein</fullName>
    </submittedName>
</protein>
<sequence length="329" mass="37419">MLEAQTPADMPLPTPKPSRPKAIGPTKRRKVTPAVVPEILRKLRPATATTTHQSPYDDTLSASTTLGYLQPQMAVCNPTVVELPPTRDELPQPIVSKYEDYKWSVYHYELLPKGYDFAERWLQALFATTLQSEYHDRHLSHVSQGFIKDGGRHSLLVLHNAANPFKHEPTPDSTITIGAYGYHWYRHNEIHWTTLASDQRSLLAQCVQAGFLEEKHKWTFDAEKATEKRFHRAYWLAANRRDLKDLLNRGPSDDKPHDLSGDKSEEDPDKDFSISEADLTNEWHVTGSEAAAAWQRVQDEVDALGDGFDAYGEGWQHVVTSNSEWSFSR</sequence>
<evidence type="ECO:0000313" key="1">
    <source>
        <dbReference type="EMBL" id="KAF2627234.1"/>
    </source>
</evidence>
<comment type="caution">
    <text evidence="1">The sequence shown here is derived from an EMBL/GenBank/DDBJ whole genome shotgun (WGS) entry which is preliminary data.</text>
</comment>
<reference evidence="1" key="1">
    <citation type="journal article" date="2020" name="Stud. Mycol.">
        <title>101 Dothideomycetes genomes: a test case for predicting lifestyles and emergence of pathogens.</title>
        <authorList>
            <person name="Haridas S."/>
            <person name="Albert R."/>
            <person name="Binder M."/>
            <person name="Bloem J."/>
            <person name="Labutti K."/>
            <person name="Salamov A."/>
            <person name="Andreopoulos B."/>
            <person name="Baker S."/>
            <person name="Barry K."/>
            <person name="Bills G."/>
            <person name="Bluhm B."/>
            <person name="Cannon C."/>
            <person name="Castanera R."/>
            <person name="Culley D."/>
            <person name="Daum C."/>
            <person name="Ezra D."/>
            <person name="Gonzalez J."/>
            <person name="Henrissat B."/>
            <person name="Kuo A."/>
            <person name="Liang C."/>
            <person name="Lipzen A."/>
            <person name="Lutzoni F."/>
            <person name="Magnuson J."/>
            <person name="Mondo S."/>
            <person name="Nolan M."/>
            <person name="Ohm R."/>
            <person name="Pangilinan J."/>
            <person name="Park H.-J."/>
            <person name="Ramirez L."/>
            <person name="Alfaro M."/>
            <person name="Sun H."/>
            <person name="Tritt A."/>
            <person name="Yoshinaga Y."/>
            <person name="Zwiers L.-H."/>
            <person name="Turgeon B."/>
            <person name="Goodwin S."/>
            <person name="Spatafora J."/>
            <person name="Crous P."/>
            <person name="Grigoriev I."/>
        </authorList>
    </citation>
    <scope>NUCLEOTIDE SEQUENCE</scope>
    <source>
        <strain evidence="1">CBS 525.71</strain>
    </source>
</reference>
<dbReference type="Proteomes" id="UP000799754">
    <property type="component" value="Unassembled WGS sequence"/>
</dbReference>
<organism evidence="1 2">
    <name type="scientific">Macroventuria anomochaeta</name>
    <dbReference type="NCBI Taxonomy" id="301207"/>
    <lineage>
        <taxon>Eukaryota</taxon>
        <taxon>Fungi</taxon>
        <taxon>Dikarya</taxon>
        <taxon>Ascomycota</taxon>
        <taxon>Pezizomycotina</taxon>
        <taxon>Dothideomycetes</taxon>
        <taxon>Pleosporomycetidae</taxon>
        <taxon>Pleosporales</taxon>
        <taxon>Pleosporineae</taxon>
        <taxon>Didymellaceae</taxon>
        <taxon>Macroventuria</taxon>
    </lineage>
</organism>
<gene>
    <name evidence="1" type="ORF">BU25DRAFT_411284</name>
</gene>
<accession>A0ACB6S201</accession>
<dbReference type="EMBL" id="MU006718">
    <property type="protein sequence ID" value="KAF2627234.1"/>
    <property type="molecule type" value="Genomic_DNA"/>
</dbReference>